<feature type="domain" description="RING-type" evidence="7">
    <location>
        <begin position="129"/>
        <end position="175"/>
    </location>
</feature>
<dbReference type="PROSITE" id="PS50089">
    <property type="entry name" value="ZF_RING_2"/>
    <property type="match status" value="1"/>
</dbReference>
<gene>
    <name evidence="8" type="ORF">AB1Y20_005788</name>
</gene>
<dbReference type="InterPro" id="IPR001841">
    <property type="entry name" value="Znf_RING"/>
</dbReference>
<keyword evidence="6" id="KW-1133">Transmembrane helix</keyword>
<evidence type="ECO:0000256" key="3">
    <source>
        <dbReference type="ARBA" id="ARBA00022833"/>
    </source>
</evidence>
<keyword evidence="2 4" id="KW-0863">Zinc-finger</keyword>
<evidence type="ECO:0000313" key="8">
    <source>
        <dbReference type="EMBL" id="KAL1510962.1"/>
    </source>
</evidence>
<protein>
    <recommendedName>
        <fullName evidence="7">RING-type domain-containing protein</fullName>
    </recommendedName>
</protein>
<evidence type="ECO:0000256" key="4">
    <source>
        <dbReference type="PROSITE-ProRule" id="PRU00175"/>
    </source>
</evidence>
<dbReference type="SMART" id="SM00744">
    <property type="entry name" value="RINGv"/>
    <property type="match status" value="1"/>
</dbReference>
<keyword evidence="3" id="KW-0862">Zinc</keyword>
<dbReference type="CDD" id="cd16448">
    <property type="entry name" value="RING-H2"/>
    <property type="match status" value="1"/>
</dbReference>
<keyword evidence="6" id="KW-0472">Membrane</keyword>
<feature type="compositionally biased region" description="Basic and acidic residues" evidence="5">
    <location>
        <begin position="200"/>
        <end position="211"/>
    </location>
</feature>
<dbReference type="EMBL" id="JBGBPQ010000014">
    <property type="protein sequence ID" value="KAL1510962.1"/>
    <property type="molecule type" value="Genomic_DNA"/>
</dbReference>
<evidence type="ECO:0000256" key="6">
    <source>
        <dbReference type="SAM" id="Phobius"/>
    </source>
</evidence>
<feature type="region of interest" description="Disordered" evidence="5">
    <location>
        <begin position="194"/>
        <end position="216"/>
    </location>
</feature>
<sequence>MSSIADCGSEIGAKASDPCDTADLNSVPSWGLAMLVAAAVAMVFICVCGIFGRESLTYVKFRFGVFMGWEEPLPAASAPAAPPSVQDAVLRRVEVKPYHELVTLGLTNPSQRLASDEEKRENKTEGDKCSFCFVRYAELDACAFLHLGCKHYFHHACMEKWVRGGRKRITECIVCFAPLLPDEANETAVSVDIQPPVQQHEPDPPDSERPSSVEVGFTEITAVDVRSSSL</sequence>
<evidence type="ECO:0000259" key="7">
    <source>
        <dbReference type="PROSITE" id="PS50089"/>
    </source>
</evidence>
<dbReference type="Gene3D" id="3.30.40.10">
    <property type="entry name" value="Zinc/RING finger domain, C3HC4 (zinc finger)"/>
    <property type="match status" value="1"/>
</dbReference>
<keyword evidence="6" id="KW-0812">Transmembrane</keyword>
<dbReference type="AlphaFoldDB" id="A0AB34J0L1"/>
<keyword evidence="1" id="KW-0479">Metal-binding</keyword>
<dbReference type="GO" id="GO:0008270">
    <property type="term" value="F:zinc ion binding"/>
    <property type="evidence" value="ECO:0007669"/>
    <property type="project" value="UniProtKB-KW"/>
</dbReference>
<evidence type="ECO:0000256" key="2">
    <source>
        <dbReference type="ARBA" id="ARBA00022771"/>
    </source>
</evidence>
<dbReference type="InterPro" id="IPR013083">
    <property type="entry name" value="Znf_RING/FYVE/PHD"/>
</dbReference>
<evidence type="ECO:0000256" key="5">
    <source>
        <dbReference type="SAM" id="MobiDB-lite"/>
    </source>
</evidence>
<evidence type="ECO:0000256" key="1">
    <source>
        <dbReference type="ARBA" id="ARBA00022723"/>
    </source>
</evidence>
<organism evidence="8 9">
    <name type="scientific">Prymnesium parvum</name>
    <name type="common">Toxic golden alga</name>
    <dbReference type="NCBI Taxonomy" id="97485"/>
    <lineage>
        <taxon>Eukaryota</taxon>
        <taxon>Haptista</taxon>
        <taxon>Haptophyta</taxon>
        <taxon>Prymnesiophyceae</taxon>
        <taxon>Prymnesiales</taxon>
        <taxon>Prymnesiaceae</taxon>
        <taxon>Prymnesium</taxon>
    </lineage>
</organism>
<dbReference type="SUPFAM" id="SSF57850">
    <property type="entry name" value="RING/U-box"/>
    <property type="match status" value="1"/>
</dbReference>
<feature type="transmembrane region" description="Helical" evidence="6">
    <location>
        <begin position="30"/>
        <end position="52"/>
    </location>
</feature>
<dbReference type="InterPro" id="IPR011016">
    <property type="entry name" value="Znf_RING-CH"/>
</dbReference>
<keyword evidence="9" id="KW-1185">Reference proteome</keyword>
<reference evidence="8 9" key="1">
    <citation type="journal article" date="2024" name="Science">
        <title>Giant polyketide synthase enzymes in the biosynthesis of giant marine polyether toxins.</title>
        <authorList>
            <person name="Fallon T.R."/>
            <person name="Shende V.V."/>
            <person name="Wierzbicki I.H."/>
            <person name="Pendleton A.L."/>
            <person name="Watervoot N.F."/>
            <person name="Auber R.P."/>
            <person name="Gonzalez D.J."/>
            <person name="Wisecaver J.H."/>
            <person name="Moore B.S."/>
        </authorList>
    </citation>
    <scope>NUCLEOTIDE SEQUENCE [LARGE SCALE GENOMIC DNA]</scope>
    <source>
        <strain evidence="8 9">12B1</strain>
    </source>
</reference>
<comment type="caution">
    <text evidence="8">The sequence shown here is derived from an EMBL/GenBank/DDBJ whole genome shotgun (WGS) entry which is preliminary data.</text>
</comment>
<dbReference type="Proteomes" id="UP001515480">
    <property type="component" value="Unassembled WGS sequence"/>
</dbReference>
<name>A0AB34J0L1_PRYPA</name>
<accession>A0AB34J0L1</accession>
<evidence type="ECO:0000313" key="9">
    <source>
        <dbReference type="Proteomes" id="UP001515480"/>
    </source>
</evidence>
<proteinExistence type="predicted"/>